<dbReference type="Proteomes" id="UP001596043">
    <property type="component" value="Unassembled WGS sequence"/>
</dbReference>
<sequence length="111" mass="13171">MNLMLSMLFFFFAWEMDVIERVFTFIAINGGYHMYYWFFKSTSTIMGRTNDRFGRSFERFGNKFFSIFGMVAGFFMAVSFISESILLSEYHQLFALCVPIGLFFRRLFILG</sequence>
<feature type="transmembrane region" description="Helical" evidence="1">
    <location>
        <begin position="22"/>
        <end position="39"/>
    </location>
</feature>
<feature type="transmembrane region" description="Helical" evidence="1">
    <location>
        <begin position="60"/>
        <end position="81"/>
    </location>
</feature>
<keyword evidence="1" id="KW-0812">Transmembrane</keyword>
<evidence type="ECO:0000313" key="2">
    <source>
        <dbReference type="EMBL" id="MFC4633011.1"/>
    </source>
</evidence>
<organism evidence="2 3">
    <name type="scientific">Dokdonia ponticola</name>
    <dbReference type="NCBI Taxonomy" id="2041041"/>
    <lineage>
        <taxon>Bacteria</taxon>
        <taxon>Pseudomonadati</taxon>
        <taxon>Bacteroidota</taxon>
        <taxon>Flavobacteriia</taxon>
        <taxon>Flavobacteriales</taxon>
        <taxon>Flavobacteriaceae</taxon>
        <taxon>Dokdonia</taxon>
    </lineage>
</organism>
<proteinExistence type="predicted"/>
<name>A0ABV9HS60_9FLAO</name>
<keyword evidence="1" id="KW-1133">Transmembrane helix</keyword>
<feature type="transmembrane region" description="Helical" evidence="1">
    <location>
        <begin position="93"/>
        <end position="110"/>
    </location>
</feature>
<keyword evidence="1" id="KW-0472">Membrane</keyword>
<evidence type="ECO:0000256" key="1">
    <source>
        <dbReference type="SAM" id="Phobius"/>
    </source>
</evidence>
<comment type="caution">
    <text evidence="2">The sequence shown here is derived from an EMBL/GenBank/DDBJ whole genome shotgun (WGS) entry which is preliminary data.</text>
</comment>
<accession>A0ABV9HS60</accession>
<dbReference type="RefSeq" id="WP_379977170.1">
    <property type="nucleotide sequence ID" value="NZ_JBHSFV010000001.1"/>
</dbReference>
<protein>
    <submittedName>
        <fullName evidence="2">Uncharacterized protein</fullName>
    </submittedName>
</protein>
<reference evidence="3" key="1">
    <citation type="journal article" date="2019" name="Int. J. Syst. Evol. Microbiol.">
        <title>The Global Catalogue of Microorganisms (GCM) 10K type strain sequencing project: providing services to taxonomists for standard genome sequencing and annotation.</title>
        <authorList>
            <consortium name="The Broad Institute Genomics Platform"/>
            <consortium name="The Broad Institute Genome Sequencing Center for Infectious Disease"/>
            <person name="Wu L."/>
            <person name="Ma J."/>
        </authorList>
    </citation>
    <scope>NUCLEOTIDE SEQUENCE [LARGE SCALE GENOMIC DNA]</scope>
    <source>
        <strain evidence="3">YJ-61-S</strain>
    </source>
</reference>
<gene>
    <name evidence="2" type="ORF">ACFO3O_03785</name>
</gene>
<dbReference type="EMBL" id="JBHSFV010000001">
    <property type="protein sequence ID" value="MFC4633011.1"/>
    <property type="molecule type" value="Genomic_DNA"/>
</dbReference>
<evidence type="ECO:0000313" key="3">
    <source>
        <dbReference type="Proteomes" id="UP001596043"/>
    </source>
</evidence>
<keyword evidence="3" id="KW-1185">Reference proteome</keyword>